<dbReference type="InterPro" id="IPR035940">
    <property type="entry name" value="CAP_sf"/>
</dbReference>
<dbReference type="Proteomes" id="UP001198893">
    <property type="component" value="Unassembled WGS sequence"/>
</dbReference>
<dbReference type="RefSeq" id="WP_227710146.1">
    <property type="nucleotide sequence ID" value="NZ_JAJEQW010000007.1"/>
</dbReference>
<evidence type="ECO:0000259" key="2">
    <source>
        <dbReference type="Pfam" id="PF00188"/>
    </source>
</evidence>
<evidence type="ECO:0000256" key="1">
    <source>
        <dbReference type="SAM" id="MobiDB-lite"/>
    </source>
</evidence>
<reference evidence="3" key="1">
    <citation type="submission" date="2021-10" db="EMBL/GenBank/DDBJ databases">
        <title>Anaerobic single-cell dispensing facilitates the cultivation of human gut bacteria.</title>
        <authorList>
            <person name="Afrizal A."/>
        </authorList>
    </citation>
    <scope>NUCLEOTIDE SEQUENCE</scope>
    <source>
        <strain evidence="3">CLA-AA-H204</strain>
    </source>
</reference>
<dbReference type="InterPro" id="IPR014044">
    <property type="entry name" value="CAP_dom"/>
</dbReference>
<sequence>MKQSDKNKSGKKKNSTVADTTDSNKPPHDGMIYDVNAGTWIDMPEVHSDGFDRSEAEEVWSYVNAERTAAGLNALTWDEDIYNFACQRAQAIVSDFSHNGCGNYGENIALNSAGSAYRIHMQWFYSTGHHNNYMLSSYVKGACAIYVYQGVWYAVENFALEESENSDGTLSCNAYGPEAEAALNEYIDSHDW</sequence>
<dbReference type="AlphaFoldDB" id="A0AAW4WEA2"/>
<proteinExistence type="predicted"/>
<dbReference type="Gene3D" id="3.40.33.10">
    <property type="entry name" value="CAP"/>
    <property type="match status" value="1"/>
</dbReference>
<dbReference type="CDD" id="cd05379">
    <property type="entry name" value="CAP_bacterial"/>
    <property type="match status" value="1"/>
</dbReference>
<dbReference type="Pfam" id="PF00188">
    <property type="entry name" value="CAP"/>
    <property type="match status" value="1"/>
</dbReference>
<feature type="region of interest" description="Disordered" evidence="1">
    <location>
        <begin position="1"/>
        <end position="30"/>
    </location>
</feature>
<comment type="caution">
    <text evidence="3">The sequence shown here is derived from an EMBL/GenBank/DDBJ whole genome shotgun (WGS) entry which is preliminary data.</text>
</comment>
<name>A0AAW4WEA2_9FIRM</name>
<dbReference type="SUPFAM" id="SSF55797">
    <property type="entry name" value="PR-1-like"/>
    <property type="match status" value="1"/>
</dbReference>
<dbReference type="EMBL" id="JAJEQW010000007">
    <property type="protein sequence ID" value="MCC2242233.1"/>
    <property type="molecule type" value="Genomic_DNA"/>
</dbReference>
<organism evidence="3 4">
    <name type="scientific">Roseburia amylophila</name>
    <dbReference type="NCBI Taxonomy" id="2981794"/>
    <lineage>
        <taxon>Bacteria</taxon>
        <taxon>Bacillati</taxon>
        <taxon>Bacillota</taxon>
        <taxon>Clostridia</taxon>
        <taxon>Lachnospirales</taxon>
        <taxon>Lachnospiraceae</taxon>
        <taxon>Roseburia</taxon>
    </lineage>
</organism>
<feature type="domain" description="SCP" evidence="2">
    <location>
        <begin position="61"/>
        <end position="157"/>
    </location>
</feature>
<evidence type="ECO:0000313" key="4">
    <source>
        <dbReference type="Proteomes" id="UP001198893"/>
    </source>
</evidence>
<accession>A0AAW4WEA2</accession>
<evidence type="ECO:0000313" key="3">
    <source>
        <dbReference type="EMBL" id="MCC2242233.1"/>
    </source>
</evidence>
<gene>
    <name evidence="3" type="ORF">LKD47_07970</name>
</gene>
<protein>
    <submittedName>
        <fullName evidence="3">CAP domain-containing protein</fullName>
    </submittedName>
</protein>